<evidence type="ECO:0000313" key="2">
    <source>
        <dbReference type="Proteomes" id="UP000501374"/>
    </source>
</evidence>
<dbReference type="RefSeq" id="WP_172555916.1">
    <property type="nucleotide sequence ID" value="NZ_CP035727.2"/>
</dbReference>
<organism evidence="1 2">
    <name type="scientific">Bacillus thuringiensis serovar andalousiensis</name>
    <dbReference type="NCBI Taxonomy" id="257985"/>
    <lineage>
        <taxon>Bacteria</taxon>
        <taxon>Bacillati</taxon>
        <taxon>Bacillota</taxon>
        <taxon>Bacilli</taxon>
        <taxon>Bacillales</taxon>
        <taxon>Bacillaceae</taxon>
        <taxon>Bacillus</taxon>
        <taxon>Bacillus cereus group</taxon>
    </lineage>
</organism>
<accession>A0A6H0TMN7</accession>
<reference evidence="2" key="1">
    <citation type="submission" date="2019-02" db="EMBL/GenBank/DDBJ databases">
        <title>Structural and Functional analysis of Lanthipeptide from Bacillus thuringiensis serovar andalousiensis B23193.</title>
        <authorList>
            <person name="Andreeva J.V."/>
            <person name="Grigoreva A."/>
        </authorList>
    </citation>
    <scope>NUCLEOTIDE SEQUENCE [LARGE SCALE GENOMIC DNA]</scope>
    <source>
        <strain evidence="2">B23193</strain>
    </source>
</reference>
<dbReference type="Proteomes" id="UP000501374">
    <property type="component" value="Chromosome"/>
</dbReference>
<protein>
    <submittedName>
        <fullName evidence="1">Uncharacterized protein</fullName>
    </submittedName>
</protein>
<proteinExistence type="predicted"/>
<evidence type="ECO:0000313" key="1">
    <source>
        <dbReference type="EMBL" id="QIW22421.1"/>
    </source>
</evidence>
<dbReference type="EMBL" id="CP035727">
    <property type="protein sequence ID" value="QIW22421.1"/>
    <property type="molecule type" value="Genomic_DNA"/>
</dbReference>
<sequence>MTNGKGGHASLAEVEVLVDNVQEDRSFDLKDDGSISRYSKEPFKEDTKLEVFMNGKKVSTLGTFKKGTLLNDFVYGSRFTTITSEQARNPENKFEIKANGITIVTFDRS</sequence>
<gene>
    <name evidence="1" type="ORF">EVG22_30965</name>
</gene>
<dbReference type="AlphaFoldDB" id="A0A6H0TMN7"/>
<name>A0A6H0TMN7_BACTU</name>